<dbReference type="Gene3D" id="1.25.40.10">
    <property type="entry name" value="Tetratricopeptide repeat domain"/>
    <property type="match status" value="3"/>
</dbReference>
<dbReference type="Pfam" id="PF08238">
    <property type="entry name" value="Sel1"/>
    <property type="match status" value="10"/>
</dbReference>
<keyword evidence="2" id="KW-1185">Reference proteome</keyword>
<dbReference type="SMART" id="SM00028">
    <property type="entry name" value="TPR"/>
    <property type="match status" value="3"/>
</dbReference>
<sequence>SHLGIAYRCGRYGLVKSDKKAAKIWKRAVELGNVDAMRHLARLHETGSGVKLDKKKAEQLYRAAADRGDAVAQCNLGIFLDSGKKFEKAVRYFALAADQGYTDAELNLGCCYMDGEGTEVDLGKARYWFERAAAKGREEAITALAHLDAQLGRLYRTGSGVKLDKKKAEQLYRTAADRGDAVAQSNLAVFLHSENKFEEAFRYLALAADQGWTAGEHNLGCCYRYGSGTEVDLGKARYWFERAAAKGSEEAINELAELAELDARLDKKKAMQLFRTAADRGDAVAQSNLGILLHSVEKFEEAVRCFVLAANQGYTDGEHNLGACFYDGIGTEVDLGKARFWLERAAAKGNELAIENLARLDARDIA</sequence>
<dbReference type="PANTHER" id="PTHR45011:SF1">
    <property type="entry name" value="DAP3-BINDING CELL DEATH ENHANCER 1"/>
    <property type="match status" value="1"/>
</dbReference>
<feature type="non-terminal residue" evidence="1">
    <location>
        <position position="1"/>
    </location>
</feature>
<evidence type="ECO:0000313" key="2">
    <source>
        <dbReference type="Proteomes" id="UP000002729"/>
    </source>
</evidence>
<dbReference type="SMART" id="SM00671">
    <property type="entry name" value="SEL1"/>
    <property type="match status" value="10"/>
</dbReference>
<dbReference type="SUPFAM" id="SSF81901">
    <property type="entry name" value="HCP-like"/>
    <property type="match status" value="3"/>
</dbReference>
<dbReference type="InterPro" id="IPR011990">
    <property type="entry name" value="TPR-like_helical_dom_sf"/>
</dbReference>
<dbReference type="InterPro" id="IPR006597">
    <property type="entry name" value="Sel1-like"/>
</dbReference>
<dbReference type="EMBL" id="GL833135">
    <property type="protein sequence ID" value="EGB06301.1"/>
    <property type="molecule type" value="Genomic_DNA"/>
</dbReference>
<dbReference type="InParanoid" id="F0YES3"/>
<dbReference type="OrthoDB" id="206966at2759"/>
<reference evidence="1 2" key="1">
    <citation type="journal article" date="2011" name="Proc. Natl. Acad. Sci. U.S.A.">
        <title>Niche of harmful alga Aureococcus anophagefferens revealed through ecogenomics.</title>
        <authorList>
            <person name="Gobler C.J."/>
            <person name="Berry D.L."/>
            <person name="Dyhrman S.T."/>
            <person name="Wilhelm S.W."/>
            <person name="Salamov A."/>
            <person name="Lobanov A.V."/>
            <person name="Zhang Y."/>
            <person name="Collier J.L."/>
            <person name="Wurch L.L."/>
            <person name="Kustka A.B."/>
            <person name="Dill B.D."/>
            <person name="Shah M."/>
            <person name="VerBerkmoes N.C."/>
            <person name="Kuo A."/>
            <person name="Terry A."/>
            <person name="Pangilinan J."/>
            <person name="Lindquist E.A."/>
            <person name="Lucas S."/>
            <person name="Paulsen I.T."/>
            <person name="Hattenrath-Lehmann T.K."/>
            <person name="Talmage S.C."/>
            <person name="Walker E.A."/>
            <person name="Koch F."/>
            <person name="Burson A.M."/>
            <person name="Marcoval M.A."/>
            <person name="Tang Y.Z."/>
            <person name="Lecleir G.R."/>
            <person name="Coyne K.J."/>
            <person name="Berg G.M."/>
            <person name="Bertrand E.M."/>
            <person name="Saito M.A."/>
            <person name="Gladyshev V.N."/>
            <person name="Grigoriev I.V."/>
        </authorList>
    </citation>
    <scope>NUCLEOTIDE SEQUENCE [LARGE SCALE GENOMIC DNA]</scope>
    <source>
        <strain evidence="2">CCMP 1984</strain>
    </source>
</reference>
<dbReference type="GeneID" id="20220733"/>
<protein>
    <recommendedName>
        <fullName evidence="3">Sel1 repeat family protein</fullName>
    </recommendedName>
</protein>
<dbReference type="AlphaFoldDB" id="F0YES3"/>
<dbReference type="KEGG" id="aaf:AURANDRAFT_29473"/>
<dbReference type="InterPro" id="IPR019734">
    <property type="entry name" value="TPR_rpt"/>
</dbReference>
<organism evidence="2">
    <name type="scientific">Aureococcus anophagefferens</name>
    <name type="common">Harmful bloom alga</name>
    <dbReference type="NCBI Taxonomy" id="44056"/>
    <lineage>
        <taxon>Eukaryota</taxon>
        <taxon>Sar</taxon>
        <taxon>Stramenopiles</taxon>
        <taxon>Ochrophyta</taxon>
        <taxon>Pelagophyceae</taxon>
        <taxon>Pelagomonadales</taxon>
        <taxon>Pelagomonadaceae</taxon>
        <taxon>Aureococcus</taxon>
    </lineage>
</organism>
<gene>
    <name evidence="1" type="ORF">AURANDRAFT_29473</name>
</gene>
<evidence type="ECO:0008006" key="3">
    <source>
        <dbReference type="Google" id="ProtNLM"/>
    </source>
</evidence>
<dbReference type="eggNOG" id="KOG1550">
    <property type="taxonomic scope" value="Eukaryota"/>
</dbReference>
<dbReference type="OMA" id="EMAISWY"/>
<dbReference type="PANTHER" id="PTHR45011">
    <property type="entry name" value="DAP3-BINDING CELL DEATH ENHANCER 1"/>
    <property type="match status" value="1"/>
</dbReference>
<evidence type="ECO:0000313" key="1">
    <source>
        <dbReference type="EMBL" id="EGB06301.1"/>
    </source>
</evidence>
<dbReference type="Proteomes" id="UP000002729">
    <property type="component" value="Unassembled WGS sequence"/>
</dbReference>
<dbReference type="InterPro" id="IPR052748">
    <property type="entry name" value="ISR_Activator"/>
</dbReference>
<dbReference type="RefSeq" id="XP_009038881.1">
    <property type="nucleotide sequence ID" value="XM_009040633.1"/>
</dbReference>
<proteinExistence type="predicted"/>
<name>F0YES3_AURAN</name>
<accession>F0YES3</accession>